<dbReference type="PANTHER" id="PTHR42891:SF1">
    <property type="entry name" value="D-GLYCERO-BETA-D-MANNO-HEPTOSE-1,7-BISPHOSPHATE 7-PHOSPHATASE"/>
    <property type="match status" value="1"/>
</dbReference>
<evidence type="ECO:0000256" key="1">
    <source>
        <dbReference type="ARBA" id="ARBA00004496"/>
    </source>
</evidence>
<dbReference type="InterPro" id="IPR004446">
    <property type="entry name" value="Heptose_bisP_phosphatase"/>
</dbReference>
<organism evidence="8 9">
    <name type="scientific">Dyadobacter subterraneus</name>
    <dbReference type="NCBI Taxonomy" id="2773304"/>
    <lineage>
        <taxon>Bacteria</taxon>
        <taxon>Pseudomonadati</taxon>
        <taxon>Bacteroidota</taxon>
        <taxon>Cytophagia</taxon>
        <taxon>Cytophagales</taxon>
        <taxon>Spirosomataceae</taxon>
        <taxon>Dyadobacter</taxon>
    </lineage>
</organism>
<dbReference type="SUPFAM" id="SSF56784">
    <property type="entry name" value="HAD-like"/>
    <property type="match status" value="1"/>
</dbReference>
<dbReference type="InterPro" id="IPR006549">
    <property type="entry name" value="HAD-SF_hydro_IIIA"/>
</dbReference>
<dbReference type="InterPro" id="IPR006543">
    <property type="entry name" value="Histidinol-phos"/>
</dbReference>
<evidence type="ECO:0000256" key="4">
    <source>
        <dbReference type="ARBA" id="ARBA00022801"/>
    </source>
</evidence>
<proteinExistence type="inferred from homology"/>
<sequence length="185" mass="20201">MANKAVFLDKDGTLIEDSPYNVDPQLVKLESGVVEGLLKLQAQGYQLIVISNQPGLAMGLFSVEELENLVVYFMDLLNQEGIELAGFYFCPHMPEGDSSQTACRCRKPKPGLILKAASDYDIDLSSSWMIGDILNDVEAGSQAGCKTVLINNGNETEWIVGRARTPDYMASNFLDASAFILDSPN</sequence>
<evidence type="ECO:0000256" key="3">
    <source>
        <dbReference type="ARBA" id="ARBA00022723"/>
    </source>
</evidence>
<dbReference type="Proteomes" id="UP000634134">
    <property type="component" value="Unassembled WGS sequence"/>
</dbReference>
<evidence type="ECO:0000256" key="2">
    <source>
        <dbReference type="ARBA" id="ARBA00022490"/>
    </source>
</evidence>
<dbReference type="GO" id="GO:0016787">
    <property type="term" value="F:hydrolase activity"/>
    <property type="evidence" value="ECO:0007669"/>
    <property type="project" value="UniProtKB-KW"/>
</dbReference>
<dbReference type="InterPro" id="IPR023214">
    <property type="entry name" value="HAD_sf"/>
</dbReference>
<comment type="caution">
    <text evidence="8">The sequence shown here is derived from an EMBL/GenBank/DDBJ whole genome shotgun (WGS) entry which is preliminary data.</text>
</comment>
<name>A0ABR9WFP6_9BACT</name>
<dbReference type="NCBIfam" id="TIGR01662">
    <property type="entry name" value="HAD-SF-IIIA"/>
    <property type="match status" value="1"/>
</dbReference>
<dbReference type="EMBL" id="JACYGY010000001">
    <property type="protein sequence ID" value="MBE9464245.1"/>
    <property type="molecule type" value="Genomic_DNA"/>
</dbReference>
<comment type="similarity">
    <text evidence="7">Belongs to the gmhB family.</text>
</comment>
<dbReference type="PIRSF" id="PIRSF004682">
    <property type="entry name" value="GmhB"/>
    <property type="match status" value="1"/>
</dbReference>
<keyword evidence="4 7" id="KW-0378">Hydrolase</keyword>
<dbReference type="InterPro" id="IPR036412">
    <property type="entry name" value="HAD-like_sf"/>
</dbReference>
<reference evidence="9" key="1">
    <citation type="submission" date="2023-07" db="EMBL/GenBank/DDBJ databases">
        <title>Dyadobacter sp. nov 'subterranea' isolated from contaminted grondwater.</title>
        <authorList>
            <person name="Szabo I."/>
            <person name="Al-Omari J."/>
            <person name="Szerdahelyi S.G."/>
            <person name="Rado J."/>
        </authorList>
    </citation>
    <scope>NUCLEOTIDE SEQUENCE [LARGE SCALE GENOMIC DNA]</scope>
    <source>
        <strain evidence="9">UP-52</strain>
    </source>
</reference>
<dbReference type="Pfam" id="PF13242">
    <property type="entry name" value="Hydrolase_like"/>
    <property type="match status" value="1"/>
</dbReference>
<dbReference type="RefSeq" id="WP_194122317.1">
    <property type="nucleotide sequence ID" value="NZ_JACYGY010000001.1"/>
</dbReference>
<evidence type="ECO:0000256" key="5">
    <source>
        <dbReference type="ARBA" id="ARBA00023277"/>
    </source>
</evidence>
<keyword evidence="9" id="KW-1185">Reference proteome</keyword>
<dbReference type="EC" id="3.1.3.-" evidence="7"/>
<dbReference type="Gene3D" id="3.40.50.1000">
    <property type="entry name" value="HAD superfamily/HAD-like"/>
    <property type="match status" value="1"/>
</dbReference>
<accession>A0ABR9WFP6</accession>
<comment type="subcellular location">
    <subcellularLocation>
        <location evidence="1 7">Cytoplasm</location>
    </subcellularLocation>
</comment>
<evidence type="ECO:0000256" key="7">
    <source>
        <dbReference type="PIRNR" id="PIRNR004682"/>
    </source>
</evidence>
<keyword evidence="3" id="KW-0479">Metal-binding</keyword>
<gene>
    <name evidence="8" type="ORF">IEE83_20350</name>
</gene>
<keyword evidence="5 7" id="KW-0119">Carbohydrate metabolism</keyword>
<dbReference type="NCBIfam" id="TIGR01656">
    <property type="entry name" value="Histidinol-ppas"/>
    <property type="match status" value="1"/>
</dbReference>
<dbReference type="CDD" id="cd07503">
    <property type="entry name" value="HAD_HisB-N"/>
    <property type="match status" value="1"/>
</dbReference>
<evidence type="ECO:0000256" key="6">
    <source>
        <dbReference type="ARBA" id="ARBA00031828"/>
    </source>
</evidence>
<evidence type="ECO:0000313" key="9">
    <source>
        <dbReference type="Proteomes" id="UP000634134"/>
    </source>
</evidence>
<keyword evidence="2 7" id="KW-0963">Cytoplasm</keyword>
<dbReference type="PANTHER" id="PTHR42891">
    <property type="entry name" value="D-GLYCERO-BETA-D-MANNO-HEPTOSE-1,7-BISPHOSPHATE 7-PHOSPHATASE"/>
    <property type="match status" value="1"/>
</dbReference>
<evidence type="ECO:0000313" key="8">
    <source>
        <dbReference type="EMBL" id="MBE9464245.1"/>
    </source>
</evidence>
<protein>
    <recommendedName>
        <fullName evidence="6 7">D,D-heptose 1,7-bisphosphate phosphatase</fullName>
        <ecNumber evidence="7">3.1.3.-</ecNumber>
    </recommendedName>
</protein>